<accession>A0A8R1IWY4</accession>
<reference evidence="3" key="1">
    <citation type="submission" date="2010-08" db="EMBL/GenBank/DDBJ databases">
        <authorList>
            <consortium name="Caenorhabditis japonica Sequencing Consortium"/>
            <person name="Wilson R.K."/>
        </authorList>
    </citation>
    <scope>NUCLEOTIDE SEQUENCE [LARGE SCALE GENOMIC DNA]</scope>
    <source>
        <strain evidence="3">DF5081</strain>
    </source>
</reference>
<proteinExistence type="predicted"/>
<feature type="compositionally biased region" description="Low complexity" evidence="1">
    <location>
        <begin position="58"/>
        <end position="67"/>
    </location>
</feature>
<feature type="region of interest" description="Disordered" evidence="1">
    <location>
        <begin position="92"/>
        <end position="120"/>
    </location>
</feature>
<evidence type="ECO:0000313" key="2">
    <source>
        <dbReference type="EnsemblMetazoa" id="CJA39970.1"/>
    </source>
</evidence>
<sequence length="120" mass="13382">MLRAPVRSGCKNSDRIGSRCSSQNHIRRVADVSEISLLCDMSSVENTSLEELETLQIDSSSAESSDAMDQTSKENLTDSNLFVPLLSSTMLNESRRSGRKRKPRAAFSPSSNEQFFEEFN</sequence>
<evidence type="ECO:0000256" key="1">
    <source>
        <dbReference type="SAM" id="MobiDB-lite"/>
    </source>
</evidence>
<keyword evidence="3" id="KW-1185">Reference proteome</keyword>
<reference evidence="2" key="2">
    <citation type="submission" date="2022-06" db="UniProtKB">
        <authorList>
            <consortium name="EnsemblMetazoa"/>
        </authorList>
    </citation>
    <scope>IDENTIFICATION</scope>
    <source>
        <strain evidence="2">DF5081</strain>
    </source>
</reference>
<evidence type="ECO:0000313" key="3">
    <source>
        <dbReference type="Proteomes" id="UP000005237"/>
    </source>
</evidence>
<organism evidence="2 3">
    <name type="scientific">Caenorhabditis japonica</name>
    <dbReference type="NCBI Taxonomy" id="281687"/>
    <lineage>
        <taxon>Eukaryota</taxon>
        <taxon>Metazoa</taxon>
        <taxon>Ecdysozoa</taxon>
        <taxon>Nematoda</taxon>
        <taxon>Chromadorea</taxon>
        <taxon>Rhabditida</taxon>
        <taxon>Rhabditina</taxon>
        <taxon>Rhabditomorpha</taxon>
        <taxon>Rhabditoidea</taxon>
        <taxon>Rhabditidae</taxon>
        <taxon>Peloderinae</taxon>
        <taxon>Caenorhabditis</taxon>
    </lineage>
</organism>
<dbReference type="AlphaFoldDB" id="A0A8R1IWY4"/>
<feature type="region of interest" description="Disordered" evidence="1">
    <location>
        <begin position="56"/>
        <end position="79"/>
    </location>
</feature>
<name>A0A8R1IWY4_CAEJA</name>
<dbReference type="EnsemblMetazoa" id="CJA39970.1">
    <property type="protein sequence ID" value="CJA39970.1"/>
    <property type="gene ID" value="WBGene00215818"/>
</dbReference>
<dbReference type="Proteomes" id="UP000005237">
    <property type="component" value="Unassembled WGS sequence"/>
</dbReference>
<protein>
    <submittedName>
        <fullName evidence="2">Uncharacterized protein</fullName>
    </submittedName>
</protein>